<keyword evidence="3" id="KW-1185">Reference proteome</keyword>
<dbReference type="Proteomes" id="UP000018572">
    <property type="component" value="Chromosome 1"/>
</dbReference>
<protein>
    <submittedName>
        <fullName evidence="2">Uncharacterized protein</fullName>
    </submittedName>
</protein>
<feature type="compositionally biased region" description="Basic and acidic residues" evidence="1">
    <location>
        <begin position="9"/>
        <end position="20"/>
    </location>
</feature>
<gene>
    <name evidence="2" type="ORF">HISP_05755</name>
</gene>
<feature type="region of interest" description="Disordered" evidence="1">
    <location>
        <begin position="57"/>
        <end position="100"/>
    </location>
</feature>
<dbReference type="KEGG" id="hhn:HISP_05755"/>
<organism evidence="2 3">
    <name type="scientific">Haloarcula hispanica N601</name>
    <dbReference type="NCBI Taxonomy" id="1417673"/>
    <lineage>
        <taxon>Archaea</taxon>
        <taxon>Methanobacteriati</taxon>
        <taxon>Methanobacteriota</taxon>
        <taxon>Stenosarchaea group</taxon>
        <taxon>Halobacteria</taxon>
        <taxon>Halobacteriales</taxon>
        <taxon>Haloarculaceae</taxon>
        <taxon>Haloarcula</taxon>
    </lineage>
</organism>
<reference evidence="2 3" key="1">
    <citation type="journal article" date="2014" name="Genome Announc.">
        <title>Complete Genome Sequence of the Extremely Halophilic Archaeon Haloarcula hispanica Strain N601.</title>
        <authorList>
            <person name="Ding J.Y."/>
            <person name="Chiang P.W."/>
            <person name="Hong M.J."/>
            <person name="Dyall-Smith M."/>
            <person name="Tang S.L."/>
        </authorList>
    </citation>
    <scope>NUCLEOTIDE SEQUENCE [LARGE SCALE GENOMIC DNA]</scope>
    <source>
        <strain evidence="2 3">N601</strain>
    </source>
</reference>
<evidence type="ECO:0000313" key="2">
    <source>
        <dbReference type="EMBL" id="AHB65537.1"/>
    </source>
</evidence>
<dbReference type="AlphaFoldDB" id="V5TKM4"/>
<dbReference type="HOGENOM" id="CLU_152991_0_0_2"/>
<sequence length="139" mass="15518">MSMSLTPMDEPRGARARTDDGDVPPPSLLDRVRYRVRSAIETISFGEKCSEWLDRRGRDKPQSTIHTDGFADDVVTPPECPSISDLPTRSRPFTYPTRNHTETNTVDLIAVESGDQLTMTHPDNSAAKISSDVWESVEQ</sequence>
<feature type="region of interest" description="Disordered" evidence="1">
    <location>
        <begin position="118"/>
        <end position="139"/>
    </location>
</feature>
<evidence type="ECO:0000313" key="3">
    <source>
        <dbReference type="Proteomes" id="UP000018572"/>
    </source>
</evidence>
<evidence type="ECO:0000256" key="1">
    <source>
        <dbReference type="SAM" id="MobiDB-lite"/>
    </source>
</evidence>
<name>V5TKM4_HALHI</name>
<proteinExistence type="predicted"/>
<accession>V5TKM4</accession>
<feature type="region of interest" description="Disordered" evidence="1">
    <location>
        <begin position="1"/>
        <end position="28"/>
    </location>
</feature>
<dbReference type="EMBL" id="CP006884">
    <property type="protein sequence ID" value="AHB65537.1"/>
    <property type="molecule type" value="Genomic_DNA"/>
</dbReference>